<proteinExistence type="predicted"/>
<feature type="region of interest" description="Disordered" evidence="4">
    <location>
        <begin position="449"/>
        <end position="470"/>
    </location>
</feature>
<evidence type="ECO:0000256" key="3">
    <source>
        <dbReference type="ARBA" id="ARBA00048679"/>
    </source>
</evidence>
<sequence>MAPLNKRIVARRPQRSNTVSSSPPPPPSQRAKSRHRPATTRLALRSSVERRAQRAVAASKEAATEASSATLFSTPRSANCDALQPHVFNDTHNRPGASKPTRIVTDASLYSELWGRVICDVRELWELFDRHYQDDVPEDLHDGNRWIGWPERPFQEAVLQWFFDRIDPVVRPNRGAGPVVGHETAYVPSGSLLMKNGDAMRKCDLLVCSRAPGIGQRTHWDQVRVVGLLEANPDKDGRDKTFIQLANYVRELFGTQPQRSWAVAFTLCGSVMRVFRFDRCGALASTPIDIHWCPRLFLAAMRAFVRMDAEEIGFDPTIRWMPGTRHTTECVYDPTVHFALPALPAPFIVADGTRYRIDPSFIVRRYAIATRGTVCWRAKLFDAPDGAPWQFVVKDQWRATERDVEGGFLARIAPGTAGLPGYVWHTDTHLDGTVIDVCRHVRGDIINNAPTAAGPSAEAQRHQPESTPALTPTSRYLYRASRSTPVQNRIKTRLIMTPIGQPLLSFTSYRHLLLALRDAILGHKHMYTAHGVVHRDVSLNNVLLHPTAPHGFLIDFDVAISRSRQGLSGAGFVTGTFKYMAIDVQQGLRAEPHNPIHDLESFYYVLLDIFIHYDVEGKRRHPPPRATVFAAAPGRGNAADAKRLCLGETRFMENVMPTLNAVARRKLGTTLNRWRIRIAEEFARREARVSWAQAEDGAFVRVVDEYAATETEVMDMYADVLAILDVGIGGMQV</sequence>
<feature type="region of interest" description="Disordered" evidence="4">
    <location>
        <begin position="1"/>
        <end position="40"/>
    </location>
</feature>
<dbReference type="InterPro" id="IPR011009">
    <property type="entry name" value="Kinase-like_dom_sf"/>
</dbReference>
<dbReference type="Pfam" id="PF17667">
    <property type="entry name" value="Pkinase_fungal"/>
    <property type="match status" value="1"/>
</dbReference>
<dbReference type="Proteomes" id="UP000326924">
    <property type="component" value="Unassembled WGS sequence"/>
</dbReference>
<feature type="domain" description="Fungal-type protein kinase" evidence="5">
    <location>
        <begin position="215"/>
        <end position="609"/>
    </location>
</feature>
<evidence type="ECO:0000256" key="2">
    <source>
        <dbReference type="ARBA" id="ARBA00047899"/>
    </source>
</evidence>
<evidence type="ECO:0000313" key="7">
    <source>
        <dbReference type="Proteomes" id="UP000326924"/>
    </source>
</evidence>
<protein>
    <recommendedName>
        <fullName evidence="1">non-specific serine/threonine protein kinase</fullName>
        <ecNumber evidence="1">2.7.11.1</ecNumber>
    </recommendedName>
</protein>
<dbReference type="PROSITE" id="PS00109">
    <property type="entry name" value="PROTEIN_KINASE_TYR"/>
    <property type="match status" value="1"/>
</dbReference>
<evidence type="ECO:0000313" key="6">
    <source>
        <dbReference type="EMBL" id="KAA8908016.1"/>
    </source>
</evidence>
<dbReference type="EC" id="2.7.11.1" evidence="1"/>
<dbReference type="InterPro" id="IPR040976">
    <property type="entry name" value="Pkinase_fungal"/>
</dbReference>
<keyword evidence="7" id="KW-1185">Reference proteome</keyword>
<evidence type="ECO:0000259" key="5">
    <source>
        <dbReference type="Pfam" id="PF17667"/>
    </source>
</evidence>
<gene>
    <name evidence="6" type="ORF">FN846DRAFT_686002</name>
</gene>
<reference evidence="6 7" key="1">
    <citation type="submission" date="2019-09" db="EMBL/GenBank/DDBJ databases">
        <title>Draft genome of the ectomycorrhizal ascomycete Sphaerosporella brunnea.</title>
        <authorList>
            <consortium name="DOE Joint Genome Institute"/>
            <person name="Benucci G.M."/>
            <person name="Marozzi G."/>
            <person name="Antonielli L."/>
            <person name="Sanchez S."/>
            <person name="Marco P."/>
            <person name="Wang X."/>
            <person name="Falini L.B."/>
            <person name="Barry K."/>
            <person name="Haridas S."/>
            <person name="Lipzen A."/>
            <person name="Labutti K."/>
            <person name="Grigoriev I.V."/>
            <person name="Murat C."/>
            <person name="Martin F."/>
            <person name="Albertini E."/>
            <person name="Donnini D."/>
            <person name="Bonito G."/>
        </authorList>
    </citation>
    <scope>NUCLEOTIDE SEQUENCE [LARGE SCALE GENOMIC DNA]</scope>
    <source>
        <strain evidence="6 7">Sb_GMNB300</strain>
    </source>
</reference>
<accession>A0A5J5EYH8</accession>
<organism evidence="6 7">
    <name type="scientific">Sphaerosporella brunnea</name>
    <dbReference type="NCBI Taxonomy" id="1250544"/>
    <lineage>
        <taxon>Eukaryota</taxon>
        <taxon>Fungi</taxon>
        <taxon>Dikarya</taxon>
        <taxon>Ascomycota</taxon>
        <taxon>Pezizomycotina</taxon>
        <taxon>Pezizomycetes</taxon>
        <taxon>Pezizales</taxon>
        <taxon>Pyronemataceae</taxon>
        <taxon>Sphaerosporella</taxon>
    </lineage>
</organism>
<dbReference type="OrthoDB" id="5584477at2759"/>
<comment type="caution">
    <text evidence="6">The sequence shown here is derived from an EMBL/GenBank/DDBJ whole genome shotgun (WGS) entry which is preliminary data.</text>
</comment>
<dbReference type="InterPro" id="IPR008266">
    <property type="entry name" value="Tyr_kinase_AS"/>
</dbReference>
<dbReference type="SUPFAM" id="SSF56112">
    <property type="entry name" value="Protein kinase-like (PK-like)"/>
    <property type="match status" value="1"/>
</dbReference>
<dbReference type="GO" id="GO:0004674">
    <property type="term" value="F:protein serine/threonine kinase activity"/>
    <property type="evidence" value="ECO:0007669"/>
    <property type="project" value="UniProtKB-EC"/>
</dbReference>
<dbReference type="InParanoid" id="A0A5J5EYH8"/>
<comment type="catalytic activity">
    <reaction evidence="2">
        <text>L-threonyl-[protein] + ATP = O-phospho-L-threonyl-[protein] + ADP + H(+)</text>
        <dbReference type="Rhea" id="RHEA:46608"/>
        <dbReference type="Rhea" id="RHEA-COMP:11060"/>
        <dbReference type="Rhea" id="RHEA-COMP:11605"/>
        <dbReference type="ChEBI" id="CHEBI:15378"/>
        <dbReference type="ChEBI" id="CHEBI:30013"/>
        <dbReference type="ChEBI" id="CHEBI:30616"/>
        <dbReference type="ChEBI" id="CHEBI:61977"/>
        <dbReference type="ChEBI" id="CHEBI:456216"/>
        <dbReference type="EC" id="2.7.11.1"/>
    </reaction>
</comment>
<dbReference type="AlphaFoldDB" id="A0A5J5EYH8"/>
<dbReference type="PANTHER" id="PTHR38248:SF2">
    <property type="entry name" value="FUNK1 11"/>
    <property type="match status" value="1"/>
</dbReference>
<comment type="catalytic activity">
    <reaction evidence="3">
        <text>L-seryl-[protein] + ATP = O-phospho-L-seryl-[protein] + ADP + H(+)</text>
        <dbReference type="Rhea" id="RHEA:17989"/>
        <dbReference type="Rhea" id="RHEA-COMP:9863"/>
        <dbReference type="Rhea" id="RHEA-COMP:11604"/>
        <dbReference type="ChEBI" id="CHEBI:15378"/>
        <dbReference type="ChEBI" id="CHEBI:29999"/>
        <dbReference type="ChEBI" id="CHEBI:30616"/>
        <dbReference type="ChEBI" id="CHEBI:83421"/>
        <dbReference type="ChEBI" id="CHEBI:456216"/>
        <dbReference type="EC" id="2.7.11.1"/>
    </reaction>
</comment>
<name>A0A5J5EYH8_9PEZI</name>
<dbReference type="PANTHER" id="PTHR38248">
    <property type="entry name" value="FUNK1 6"/>
    <property type="match status" value="1"/>
</dbReference>
<evidence type="ECO:0000256" key="4">
    <source>
        <dbReference type="SAM" id="MobiDB-lite"/>
    </source>
</evidence>
<evidence type="ECO:0000256" key="1">
    <source>
        <dbReference type="ARBA" id="ARBA00012513"/>
    </source>
</evidence>
<dbReference type="Gene3D" id="1.10.510.10">
    <property type="entry name" value="Transferase(Phosphotransferase) domain 1"/>
    <property type="match status" value="1"/>
</dbReference>
<dbReference type="EMBL" id="VXIS01000073">
    <property type="protein sequence ID" value="KAA8908016.1"/>
    <property type="molecule type" value="Genomic_DNA"/>
</dbReference>